<gene>
    <name evidence="1" type="ORF">B4099_0596</name>
</gene>
<dbReference type="EMBL" id="LQYI01000022">
    <property type="protein sequence ID" value="KYC71895.1"/>
    <property type="molecule type" value="Genomic_DNA"/>
</dbReference>
<organism evidence="1 2">
    <name type="scientific">Heyndrickxia coagulans</name>
    <name type="common">Weizmannia coagulans</name>
    <dbReference type="NCBI Taxonomy" id="1398"/>
    <lineage>
        <taxon>Bacteria</taxon>
        <taxon>Bacillati</taxon>
        <taxon>Bacillota</taxon>
        <taxon>Bacilli</taxon>
        <taxon>Bacillales</taxon>
        <taxon>Bacillaceae</taxon>
        <taxon>Heyndrickxia</taxon>
    </lineage>
</organism>
<protein>
    <submittedName>
        <fullName evidence="1">Uncharacterized protein</fullName>
    </submittedName>
</protein>
<name>A0A150KHB8_HEYCO</name>
<dbReference type="Proteomes" id="UP000075304">
    <property type="component" value="Unassembled WGS sequence"/>
</dbReference>
<sequence length="51" mass="6048">MSIPLFIKKRMPHTNIQDRLFRTPHIFSGIVASGPVMRSIFRKTFFLLRNM</sequence>
<comment type="caution">
    <text evidence="1">The sequence shown here is derived from an EMBL/GenBank/DDBJ whole genome shotgun (WGS) entry which is preliminary data.</text>
</comment>
<evidence type="ECO:0000313" key="2">
    <source>
        <dbReference type="Proteomes" id="UP000075304"/>
    </source>
</evidence>
<dbReference type="AlphaFoldDB" id="A0A150KHB8"/>
<accession>A0A150KHB8</accession>
<evidence type="ECO:0000313" key="1">
    <source>
        <dbReference type="EMBL" id="KYC71895.1"/>
    </source>
</evidence>
<proteinExistence type="predicted"/>
<reference evidence="1 2" key="1">
    <citation type="submission" date="2016-01" db="EMBL/GenBank/DDBJ databases">
        <title>Genome Sequences of Twelve Sporeforming Bacillus Species Isolated from Foods.</title>
        <authorList>
            <person name="Berendsen E.M."/>
            <person name="Wells-Bennik M.H."/>
            <person name="Krawcyk A.O."/>
            <person name="De Jong A."/>
            <person name="Holsappel S."/>
            <person name="Eijlander R.T."/>
            <person name="Kuipers O.P."/>
        </authorList>
    </citation>
    <scope>NUCLEOTIDE SEQUENCE [LARGE SCALE GENOMIC DNA]</scope>
    <source>
        <strain evidence="1 2">B4099</strain>
    </source>
</reference>